<dbReference type="InterPro" id="IPR029052">
    <property type="entry name" value="Metallo-depent_PP-like"/>
</dbReference>
<dbReference type="AlphaFoldDB" id="A0A4P9ZIH0"/>
<dbReference type="GO" id="GO:0006506">
    <property type="term" value="P:GPI anchor biosynthetic process"/>
    <property type="evidence" value="ECO:0007669"/>
    <property type="project" value="InterPro"/>
</dbReference>
<keyword evidence="4" id="KW-1185">Reference proteome</keyword>
<feature type="transmembrane region" description="Helical" evidence="2">
    <location>
        <begin position="7"/>
        <end position="25"/>
    </location>
</feature>
<dbReference type="GO" id="GO:0005783">
    <property type="term" value="C:endoplasmic reticulum"/>
    <property type="evidence" value="ECO:0007669"/>
    <property type="project" value="TreeGrafter"/>
</dbReference>
<dbReference type="PANTHER" id="PTHR13315:SF1">
    <property type="entry name" value="PROTEIN TED1"/>
    <property type="match status" value="1"/>
</dbReference>
<protein>
    <recommendedName>
        <fullName evidence="5">Calcineurin-like phosphoesterase domain-containing protein</fullName>
    </recommendedName>
</protein>
<name>A0A4P9ZIH0_9ASCO</name>
<evidence type="ECO:0000313" key="3">
    <source>
        <dbReference type="EMBL" id="RKP32977.1"/>
    </source>
</evidence>
<proteinExistence type="predicted"/>
<dbReference type="SUPFAM" id="SSF56300">
    <property type="entry name" value="Metallo-dependent phosphatases"/>
    <property type="match status" value="1"/>
</dbReference>
<dbReference type="GO" id="GO:0016020">
    <property type="term" value="C:membrane"/>
    <property type="evidence" value="ECO:0007669"/>
    <property type="project" value="GOC"/>
</dbReference>
<evidence type="ECO:0000256" key="2">
    <source>
        <dbReference type="SAM" id="Phobius"/>
    </source>
</evidence>
<feature type="transmembrane region" description="Helical" evidence="2">
    <location>
        <begin position="454"/>
        <end position="475"/>
    </location>
</feature>
<dbReference type="EMBL" id="ML004428">
    <property type="protein sequence ID" value="RKP32977.1"/>
    <property type="molecule type" value="Genomic_DNA"/>
</dbReference>
<dbReference type="PANTHER" id="PTHR13315">
    <property type="entry name" value="METALLO PHOSPHOESTERASE RELATED"/>
    <property type="match status" value="1"/>
</dbReference>
<gene>
    <name evidence="3" type="ORF">METBISCDRAFT_25173</name>
</gene>
<evidence type="ECO:0000256" key="1">
    <source>
        <dbReference type="ARBA" id="ARBA00023136"/>
    </source>
</evidence>
<evidence type="ECO:0000313" key="4">
    <source>
        <dbReference type="Proteomes" id="UP000268321"/>
    </source>
</evidence>
<keyword evidence="1 2" id="KW-0472">Membrane</keyword>
<dbReference type="InterPro" id="IPR033308">
    <property type="entry name" value="PGAP5/Cdc1/Ted1"/>
</dbReference>
<sequence length="486" mass="57416">MASLARVRGLITVLAVLLNFVVYFYPDLFNASGQCQWHNTSLHWKYPLLENVAPASNQWVQRLFLIFPALQAASALSNAGLVPDLHMLAFGDPQINGNWPSTKYIKRLDNFGNDYYLGHIYSTMKRRLWPSHVAVMGDQFLSQWILDSEFYNRTYRFVERIFPRDAEYKRTVVETWAKHEDYDWWQWLRNEQGLSAEERFRTRVYDDMYDWYFPERKVANHENPLFINLTGNHDVGYSGDTTWQHMARFHHLFGQNNYVINYNRGKPEEWRLVVLDSLTLEGPALQEEFRQYTWRFLEKLREKNNAFKGLTLLLTHIPFYKKEGLCADGPEHIYYYNNTKEPYKNGLLRSQNHLRNDTTQAVLDIIFPNNDKEGIILTGHDHVGCDSWYSYVDGHWVAGKEKQRSSRRHIREIVVRAMMGDYGGQTGLVTGHFDETTRNWQFAFLYCSFTVQHLWWASKMFLLLSLLVHSASFLLEPPTLRRRTYS</sequence>
<evidence type="ECO:0008006" key="5">
    <source>
        <dbReference type="Google" id="ProtNLM"/>
    </source>
</evidence>
<keyword evidence="2" id="KW-1133">Transmembrane helix</keyword>
<dbReference type="Proteomes" id="UP000268321">
    <property type="component" value="Unassembled WGS sequence"/>
</dbReference>
<organism evidence="3 4">
    <name type="scientific">Metschnikowia bicuspidata</name>
    <dbReference type="NCBI Taxonomy" id="27322"/>
    <lineage>
        <taxon>Eukaryota</taxon>
        <taxon>Fungi</taxon>
        <taxon>Dikarya</taxon>
        <taxon>Ascomycota</taxon>
        <taxon>Saccharomycotina</taxon>
        <taxon>Pichiomycetes</taxon>
        <taxon>Metschnikowiaceae</taxon>
        <taxon>Metschnikowia</taxon>
    </lineage>
</organism>
<keyword evidence="2" id="KW-0812">Transmembrane</keyword>
<dbReference type="OrthoDB" id="9984693at2759"/>
<reference evidence="4" key="1">
    <citation type="journal article" date="2018" name="Nat. Microbiol.">
        <title>Leveraging single-cell genomics to expand the fungal tree of life.</title>
        <authorList>
            <person name="Ahrendt S.R."/>
            <person name="Quandt C.A."/>
            <person name="Ciobanu D."/>
            <person name="Clum A."/>
            <person name="Salamov A."/>
            <person name="Andreopoulos B."/>
            <person name="Cheng J.F."/>
            <person name="Woyke T."/>
            <person name="Pelin A."/>
            <person name="Henrissat B."/>
            <person name="Reynolds N.K."/>
            <person name="Benny G.L."/>
            <person name="Smith M.E."/>
            <person name="James T.Y."/>
            <person name="Grigoriev I.V."/>
        </authorList>
    </citation>
    <scope>NUCLEOTIDE SEQUENCE [LARGE SCALE GENOMIC DNA]</scope>
    <source>
        <strain evidence="4">Baker2002</strain>
    </source>
</reference>
<accession>A0A4P9ZIH0</accession>